<evidence type="ECO:0000256" key="3">
    <source>
        <dbReference type="ARBA" id="ARBA00022801"/>
    </source>
</evidence>
<dbReference type="InterPro" id="IPR051794">
    <property type="entry name" value="PG_Endopeptidase_C40"/>
</dbReference>
<dbReference type="InterPro" id="IPR000064">
    <property type="entry name" value="NLP_P60_dom"/>
</dbReference>
<dbReference type="SUPFAM" id="SSF54001">
    <property type="entry name" value="Cysteine proteinases"/>
    <property type="match status" value="1"/>
</dbReference>
<keyword evidence="7" id="KW-1185">Reference proteome</keyword>
<proteinExistence type="inferred from homology"/>
<dbReference type="RefSeq" id="WP_263842472.1">
    <property type="nucleotide sequence ID" value="NZ_JALIEB010000001.1"/>
</dbReference>
<dbReference type="PANTHER" id="PTHR47359:SF3">
    <property type="entry name" value="NLP_P60 DOMAIN-CONTAINING PROTEIN-RELATED"/>
    <property type="match status" value="1"/>
</dbReference>
<dbReference type="PROSITE" id="PS51935">
    <property type="entry name" value="NLPC_P60"/>
    <property type="match status" value="1"/>
</dbReference>
<dbReference type="Pfam" id="PF00877">
    <property type="entry name" value="NLPC_P60"/>
    <property type="match status" value="1"/>
</dbReference>
<keyword evidence="4" id="KW-0788">Thiol protease</keyword>
<evidence type="ECO:0000313" key="7">
    <source>
        <dbReference type="Proteomes" id="UP001208690"/>
    </source>
</evidence>
<reference evidence="6 7" key="1">
    <citation type="submission" date="2022-04" db="EMBL/GenBank/DDBJ databases">
        <title>Roseobacter sp. WL0113 is a bacterium isolated from neritic sediment.</title>
        <authorList>
            <person name="Wang L."/>
            <person name="He W."/>
            <person name="Zhang D.-F."/>
        </authorList>
    </citation>
    <scope>NUCLEOTIDE SEQUENCE [LARGE SCALE GENOMIC DNA]</scope>
    <source>
        <strain evidence="6 7">WL0113</strain>
    </source>
</reference>
<keyword evidence="3" id="KW-0378">Hydrolase</keyword>
<accession>A0ABT3B9D4</accession>
<sequence length="265" mass="28401">MTDPRVSPDPALAVLSEPKRVTAPLVDLRRQPDGSRDRQLLYGDEVTVLHHADGWSLVCAAKDGYCGYLPSDSLGSVTPATHKVTARATHAYTEPDLKSPEQHSLSFGSQITALSETATFIETELGHIPRQHLHRTSDVATDPAAVAGLFLSTPYLWGGNSAWGIDCSGLVQIACLACGLSCPGDSDQQAKELGRSLPPGTPYERNDLLFWDGHVAWVQTSETLLHANAGHMSVAEEPIDQAIDRIAAQGDGPVTLHKRLSLPDG</sequence>
<comment type="similarity">
    <text evidence="1">Belongs to the peptidase C40 family.</text>
</comment>
<dbReference type="Gene3D" id="3.90.1720.10">
    <property type="entry name" value="endopeptidase domain like (from Nostoc punctiforme)"/>
    <property type="match status" value="1"/>
</dbReference>
<protein>
    <submittedName>
        <fullName evidence="6">C40 family peptidase</fullName>
    </submittedName>
</protein>
<gene>
    <name evidence="6" type="ORF">MUB52_01805</name>
</gene>
<evidence type="ECO:0000256" key="4">
    <source>
        <dbReference type="ARBA" id="ARBA00022807"/>
    </source>
</evidence>
<dbReference type="InterPro" id="IPR041382">
    <property type="entry name" value="SH3_16"/>
</dbReference>
<comment type="caution">
    <text evidence="6">The sequence shown here is derived from an EMBL/GenBank/DDBJ whole genome shotgun (WGS) entry which is preliminary data.</text>
</comment>
<feature type="domain" description="NlpC/P60" evidence="5">
    <location>
        <begin position="137"/>
        <end position="261"/>
    </location>
</feature>
<dbReference type="InterPro" id="IPR038765">
    <property type="entry name" value="Papain-like_cys_pep_sf"/>
</dbReference>
<dbReference type="EMBL" id="JALIEB010000001">
    <property type="protein sequence ID" value="MCV3270153.1"/>
    <property type="molecule type" value="Genomic_DNA"/>
</dbReference>
<organism evidence="6 7">
    <name type="scientific">Roseobacter sinensis</name>
    <dbReference type="NCBI Taxonomy" id="2931391"/>
    <lineage>
        <taxon>Bacteria</taxon>
        <taxon>Pseudomonadati</taxon>
        <taxon>Pseudomonadota</taxon>
        <taxon>Alphaproteobacteria</taxon>
        <taxon>Rhodobacterales</taxon>
        <taxon>Roseobacteraceae</taxon>
        <taxon>Roseobacter</taxon>
    </lineage>
</organism>
<evidence type="ECO:0000256" key="1">
    <source>
        <dbReference type="ARBA" id="ARBA00007074"/>
    </source>
</evidence>
<evidence type="ECO:0000259" key="5">
    <source>
        <dbReference type="PROSITE" id="PS51935"/>
    </source>
</evidence>
<dbReference type="PANTHER" id="PTHR47359">
    <property type="entry name" value="PEPTIDOGLYCAN DL-ENDOPEPTIDASE CWLO"/>
    <property type="match status" value="1"/>
</dbReference>
<evidence type="ECO:0000256" key="2">
    <source>
        <dbReference type="ARBA" id="ARBA00022670"/>
    </source>
</evidence>
<keyword evidence="2" id="KW-0645">Protease</keyword>
<dbReference type="Proteomes" id="UP001208690">
    <property type="component" value="Unassembled WGS sequence"/>
</dbReference>
<dbReference type="Pfam" id="PF18348">
    <property type="entry name" value="SH3_16"/>
    <property type="match status" value="1"/>
</dbReference>
<name>A0ABT3B9D4_9RHOB</name>
<evidence type="ECO:0000313" key="6">
    <source>
        <dbReference type="EMBL" id="MCV3270153.1"/>
    </source>
</evidence>